<evidence type="ECO:0000313" key="4">
    <source>
        <dbReference type="Proteomes" id="UP001632038"/>
    </source>
</evidence>
<evidence type="ECO:0000256" key="2">
    <source>
        <dbReference type="SAM" id="SignalP"/>
    </source>
</evidence>
<comment type="caution">
    <text evidence="3">The sequence shown here is derived from an EMBL/GenBank/DDBJ whole genome shotgun (WGS) entry which is preliminary data.</text>
</comment>
<keyword evidence="4" id="KW-1185">Reference proteome</keyword>
<feature type="compositionally biased region" description="Polar residues" evidence="1">
    <location>
        <begin position="56"/>
        <end position="74"/>
    </location>
</feature>
<reference evidence="4" key="1">
    <citation type="journal article" date="2024" name="IScience">
        <title>Strigolactones Initiate the Formation of Haustorium-like Structures in Castilleja.</title>
        <authorList>
            <person name="Buerger M."/>
            <person name="Peterson D."/>
            <person name="Chory J."/>
        </authorList>
    </citation>
    <scope>NUCLEOTIDE SEQUENCE [LARGE SCALE GENOMIC DNA]</scope>
</reference>
<protein>
    <submittedName>
        <fullName evidence="3">Uncharacterized protein</fullName>
    </submittedName>
</protein>
<accession>A0ABD3CR41</accession>
<feature type="compositionally biased region" description="Basic and acidic residues" evidence="1">
    <location>
        <begin position="76"/>
        <end position="89"/>
    </location>
</feature>
<dbReference type="AlphaFoldDB" id="A0ABD3CR41"/>
<evidence type="ECO:0000313" key="3">
    <source>
        <dbReference type="EMBL" id="KAL3632118.1"/>
    </source>
</evidence>
<feature type="region of interest" description="Disordered" evidence="1">
    <location>
        <begin position="50"/>
        <end position="104"/>
    </location>
</feature>
<proteinExistence type="predicted"/>
<gene>
    <name evidence="3" type="ORF">CASFOL_025102</name>
</gene>
<evidence type="ECO:0000256" key="1">
    <source>
        <dbReference type="SAM" id="MobiDB-lite"/>
    </source>
</evidence>
<name>A0ABD3CR41_9LAMI</name>
<dbReference type="EMBL" id="JAVIJP010000032">
    <property type="protein sequence ID" value="KAL3632118.1"/>
    <property type="molecule type" value="Genomic_DNA"/>
</dbReference>
<feature type="signal peptide" evidence="2">
    <location>
        <begin position="1"/>
        <end position="22"/>
    </location>
</feature>
<organism evidence="3 4">
    <name type="scientific">Castilleja foliolosa</name>
    <dbReference type="NCBI Taxonomy" id="1961234"/>
    <lineage>
        <taxon>Eukaryota</taxon>
        <taxon>Viridiplantae</taxon>
        <taxon>Streptophyta</taxon>
        <taxon>Embryophyta</taxon>
        <taxon>Tracheophyta</taxon>
        <taxon>Spermatophyta</taxon>
        <taxon>Magnoliopsida</taxon>
        <taxon>eudicotyledons</taxon>
        <taxon>Gunneridae</taxon>
        <taxon>Pentapetalae</taxon>
        <taxon>asterids</taxon>
        <taxon>lamiids</taxon>
        <taxon>Lamiales</taxon>
        <taxon>Orobanchaceae</taxon>
        <taxon>Pedicularideae</taxon>
        <taxon>Castillejinae</taxon>
        <taxon>Castilleja</taxon>
    </lineage>
</organism>
<sequence>MITSLLLTLMLVFHSSIQEAQAIRPLMAEPRIASSSQWIDNLQSKEKITYRKKSRVSNPKPASTIPSSYQSLKNLNVKEKDPFKKEETSVPRIPPSKSNPKHNK</sequence>
<keyword evidence="2" id="KW-0732">Signal</keyword>
<dbReference type="Proteomes" id="UP001632038">
    <property type="component" value="Unassembled WGS sequence"/>
</dbReference>
<feature type="chain" id="PRO_5044849205" evidence="2">
    <location>
        <begin position="23"/>
        <end position="104"/>
    </location>
</feature>